<comment type="caution">
    <text evidence="1">The sequence shown here is derived from an EMBL/GenBank/DDBJ whole genome shotgun (WGS) entry which is preliminary data.</text>
</comment>
<sequence length="392" mass="44984">MSHRTREARRMPCVSLPLNYDRSAARTRELVHSLQMYCKLLTDELFIKYLLYVNDQVIRAPSAFGPQEMINKINDSVKKKGMKVNVGKTKRAVWFEGRCRRRRRKMSRVERGMWRWFDRLESRLTKQICRANMCDGKVAKGRPRIFFADRVGGILKKNQILSTRNRRACMKRLRDVDEPNHSVPGRACSANRRAFPPLRHRRPSDERISDMVLCVYWLRNKKILILSGSTLDDSSSFLHFAYISEWMARILVRVPVVPPLRSAAFGLVPWTPFSLVCYCVQCAFKLRSGVSGSAHVRVCAVPRSVHCAATVKLCAFIPCVRSGLLRRLHVKTTRYLRLGCAPAGSRFQYRSFLSYFVCFAHINGLSLTTEGMCRICRPAAVIGEEQCSSVDI</sequence>
<proteinExistence type="predicted"/>
<keyword evidence="2" id="KW-1185">Reference proteome</keyword>
<dbReference type="EMBL" id="BGZK01001427">
    <property type="protein sequence ID" value="GBP79730.1"/>
    <property type="molecule type" value="Genomic_DNA"/>
</dbReference>
<evidence type="ECO:0000313" key="1">
    <source>
        <dbReference type="EMBL" id="GBP79730.1"/>
    </source>
</evidence>
<accession>A0A4C1YWY1</accession>
<name>A0A4C1YWY1_EUMVA</name>
<organism evidence="1 2">
    <name type="scientific">Eumeta variegata</name>
    <name type="common">Bagworm moth</name>
    <name type="synonym">Eumeta japonica</name>
    <dbReference type="NCBI Taxonomy" id="151549"/>
    <lineage>
        <taxon>Eukaryota</taxon>
        <taxon>Metazoa</taxon>
        <taxon>Ecdysozoa</taxon>
        <taxon>Arthropoda</taxon>
        <taxon>Hexapoda</taxon>
        <taxon>Insecta</taxon>
        <taxon>Pterygota</taxon>
        <taxon>Neoptera</taxon>
        <taxon>Endopterygota</taxon>
        <taxon>Lepidoptera</taxon>
        <taxon>Glossata</taxon>
        <taxon>Ditrysia</taxon>
        <taxon>Tineoidea</taxon>
        <taxon>Psychidae</taxon>
        <taxon>Oiketicinae</taxon>
        <taxon>Eumeta</taxon>
    </lineage>
</organism>
<evidence type="ECO:0000313" key="2">
    <source>
        <dbReference type="Proteomes" id="UP000299102"/>
    </source>
</evidence>
<protein>
    <recommendedName>
        <fullName evidence="3">Reverse transcriptase domain-containing protein</fullName>
    </recommendedName>
</protein>
<dbReference type="OrthoDB" id="10014409at2759"/>
<dbReference type="AlphaFoldDB" id="A0A4C1YWY1"/>
<reference evidence="1 2" key="1">
    <citation type="journal article" date="2019" name="Commun. Biol.">
        <title>The bagworm genome reveals a unique fibroin gene that provides high tensile strength.</title>
        <authorList>
            <person name="Kono N."/>
            <person name="Nakamura H."/>
            <person name="Ohtoshi R."/>
            <person name="Tomita M."/>
            <person name="Numata K."/>
            <person name="Arakawa K."/>
        </authorList>
    </citation>
    <scope>NUCLEOTIDE SEQUENCE [LARGE SCALE GENOMIC DNA]</scope>
</reference>
<gene>
    <name evidence="1" type="ORF">EVAR_49429_1</name>
</gene>
<evidence type="ECO:0008006" key="3">
    <source>
        <dbReference type="Google" id="ProtNLM"/>
    </source>
</evidence>
<dbReference type="Proteomes" id="UP000299102">
    <property type="component" value="Unassembled WGS sequence"/>
</dbReference>